<name>A0A2T2XBV4_9FIRM</name>
<keyword evidence="4 6" id="KW-1133">Transmembrane helix</keyword>
<feature type="transmembrane region" description="Helical" evidence="6">
    <location>
        <begin position="120"/>
        <end position="140"/>
    </location>
</feature>
<comment type="caution">
    <text evidence="7">The sequence shown here is derived from an EMBL/GenBank/DDBJ whole genome shotgun (WGS) entry which is preliminary data.</text>
</comment>
<evidence type="ECO:0000256" key="1">
    <source>
        <dbReference type="ARBA" id="ARBA00004651"/>
    </source>
</evidence>
<evidence type="ECO:0000256" key="6">
    <source>
        <dbReference type="SAM" id="Phobius"/>
    </source>
</evidence>
<keyword evidence="3 6" id="KW-0812">Transmembrane</keyword>
<evidence type="ECO:0000256" key="3">
    <source>
        <dbReference type="ARBA" id="ARBA00022692"/>
    </source>
</evidence>
<feature type="transmembrane region" description="Helical" evidence="6">
    <location>
        <begin position="72"/>
        <end position="90"/>
    </location>
</feature>
<reference evidence="7 8" key="1">
    <citation type="journal article" date="2014" name="BMC Genomics">
        <title>Comparison of environmental and isolate Sulfobacillus genomes reveals diverse carbon, sulfur, nitrogen, and hydrogen metabolisms.</title>
        <authorList>
            <person name="Justice N.B."/>
            <person name="Norman A."/>
            <person name="Brown C.T."/>
            <person name="Singh A."/>
            <person name="Thomas B.C."/>
            <person name="Banfield J.F."/>
        </authorList>
    </citation>
    <scope>NUCLEOTIDE SEQUENCE [LARGE SCALE GENOMIC DNA]</scope>
    <source>
        <strain evidence="7">AMDSBA4</strain>
    </source>
</reference>
<gene>
    <name evidence="7" type="ORF">C7B46_16310</name>
</gene>
<evidence type="ECO:0000313" key="8">
    <source>
        <dbReference type="Proteomes" id="UP000242972"/>
    </source>
</evidence>
<dbReference type="EMBL" id="PXYW01000056">
    <property type="protein sequence ID" value="PSR32003.1"/>
    <property type="molecule type" value="Genomic_DNA"/>
</dbReference>
<keyword evidence="5 6" id="KW-0472">Membrane</keyword>
<sequence>MRGRILSWLASWRLMRWGTALQVVKTGLASGLSWALAQSILQSQRPYFAPLAAILCLQVTVKESVSRGLQRVIGVVAGIVVALVAVRFLGISAWSIGLLVFIAMGIATPLRLGPQGIPQVAISALLVMTVGASVPGYALARILDTILGAMVAVVINALVIPPDFTQYAEQALNALAKAVAEVLRAIRNDLSDGLDPHEANQHLVHARQVDQALHEAKHAIRQAEDGLQWNYLVRHCKQRLRRMRQAIMVLDHSVSQVRGIARTLFVTLRRDDSALGKDFSQDLIHHLTNVFNLMADAIVTYAEVIGGQDQKAAARLDDLLTKARYQRQRLVETSAQLLVHRHSGRFLDIAAVVSDLEKMSEDLSVSAHLLVPLVTVTT</sequence>
<evidence type="ECO:0000313" key="7">
    <source>
        <dbReference type="EMBL" id="PSR32003.1"/>
    </source>
</evidence>
<feature type="transmembrane region" description="Helical" evidence="6">
    <location>
        <begin position="146"/>
        <end position="164"/>
    </location>
</feature>
<dbReference type="GO" id="GO:0005886">
    <property type="term" value="C:plasma membrane"/>
    <property type="evidence" value="ECO:0007669"/>
    <property type="project" value="UniProtKB-SubCell"/>
</dbReference>
<dbReference type="PANTHER" id="PTHR30509">
    <property type="entry name" value="P-HYDROXYBENZOIC ACID EFFLUX PUMP SUBUNIT-RELATED"/>
    <property type="match status" value="1"/>
</dbReference>
<comment type="subcellular location">
    <subcellularLocation>
        <location evidence="1">Cell membrane</location>
        <topology evidence="1">Multi-pass membrane protein</topology>
    </subcellularLocation>
</comment>
<organism evidence="7 8">
    <name type="scientific">Sulfobacillus benefaciens</name>
    <dbReference type="NCBI Taxonomy" id="453960"/>
    <lineage>
        <taxon>Bacteria</taxon>
        <taxon>Bacillati</taxon>
        <taxon>Bacillota</taxon>
        <taxon>Clostridia</taxon>
        <taxon>Eubacteriales</taxon>
        <taxon>Clostridiales Family XVII. Incertae Sedis</taxon>
        <taxon>Sulfobacillus</taxon>
    </lineage>
</organism>
<dbReference type="Pfam" id="PF06081">
    <property type="entry name" value="ArAE_1"/>
    <property type="match status" value="1"/>
</dbReference>
<evidence type="ECO:0000256" key="2">
    <source>
        <dbReference type="ARBA" id="ARBA00022475"/>
    </source>
</evidence>
<dbReference type="AlphaFoldDB" id="A0A2T2XBV4"/>
<dbReference type="InterPro" id="IPR010343">
    <property type="entry name" value="ArAE_1"/>
</dbReference>
<protein>
    <submittedName>
        <fullName evidence="7">FUSC family protein</fullName>
    </submittedName>
</protein>
<evidence type="ECO:0000256" key="5">
    <source>
        <dbReference type="ARBA" id="ARBA00023136"/>
    </source>
</evidence>
<accession>A0A2T2XBV4</accession>
<dbReference type="Proteomes" id="UP000242972">
    <property type="component" value="Unassembled WGS sequence"/>
</dbReference>
<proteinExistence type="predicted"/>
<keyword evidence="2" id="KW-1003">Cell membrane</keyword>
<evidence type="ECO:0000256" key="4">
    <source>
        <dbReference type="ARBA" id="ARBA00022989"/>
    </source>
</evidence>
<dbReference type="PANTHER" id="PTHR30509:SF9">
    <property type="entry name" value="MULTIDRUG RESISTANCE PROTEIN MDTO"/>
    <property type="match status" value="1"/>
</dbReference>